<proteinExistence type="predicted"/>
<reference evidence="1" key="2">
    <citation type="submission" date="2020-05" db="UniProtKB">
        <authorList>
            <consortium name="EnsemblMetazoa"/>
        </authorList>
    </citation>
    <scope>IDENTIFICATION</scope>
    <source>
        <strain evidence="1">IAEA</strain>
    </source>
</reference>
<dbReference type="VEuPathDB" id="VectorBase:GPAI030643"/>
<protein>
    <submittedName>
        <fullName evidence="1">Uncharacterized protein</fullName>
    </submittedName>
</protein>
<reference evidence="2" key="1">
    <citation type="submission" date="2014-03" db="EMBL/GenBank/DDBJ databases">
        <authorList>
            <person name="Aksoy S."/>
            <person name="Warren W."/>
            <person name="Wilson R.K."/>
        </authorList>
    </citation>
    <scope>NUCLEOTIDE SEQUENCE [LARGE SCALE GENOMIC DNA]</scope>
    <source>
        <strain evidence="2">IAEA</strain>
    </source>
</reference>
<accession>A0A1B0A0H9</accession>
<evidence type="ECO:0000313" key="2">
    <source>
        <dbReference type="Proteomes" id="UP000092445"/>
    </source>
</evidence>
<keyword evidence="2" id="KW-1185">Reference proteome</keyword>
<dbReference type="AlphaFoldDB" id="A0A1B0A0H9"/>
<sequence>MNGLKDGSRIVTASRRKPAFLFVFRSFYIVLLLLEERHTWKKKKQRHSKSKSLECKSSANENMLTHEAKTLAGKNSIDYILPNHCENITHVFHALSPTNRSEVKIEILEFKKGSWHVLGLLLDREQTDLLCSNNKNKSTAIKMVLQYSVEKLLRPTNQPTNEAVLMKHIHAGTSIENI</sequence>
<evidence type="ECO:0000313" key="1">
    <source>
        <dbReference type="EnsemblMetazoa" id="GPAI030643-PA"/>
    </source>
</evidence>
<organism evidence="1 2">
    <name type="scientific">Glossina pallidipes</name>
    <name type="common">Tsetse fly</name>
    <dbReference type="NCBI Taxonomy" id="7398"/>
    <lineage>
        <taxon>Eukaryota</taxon>
        <taxon>Metazoa</taxon>
        <taxon>Ecdysozoa</taxon>
        <taxon>Arthropoda</taxon>
        <taxon>Hexapoda</taxon>
        <taxon>Insecta</taxon>
        <taxon>Pterygota</taxon>
        <taxon>Neoptera</taxon>
        <taxon>Endopterygota</taxon>
        <taxon>Diptera</taxon>
        <taxon>Brachycera</taxon>
        <taxon>Muscomorpha</taxon>
        <taxon>Hippoboscoidea</taxon>
        <taxon>Glossinidae</taxon>
        <taxon>Glossina</taxon>
    </lineage>
</organism>
<name>A0A1B0A0H9_GLOPL</name>
<dbReference type="EnsemblMetazoa" id="GPAI030643-RA">
    <property type="protein sequence ID" value="GPAI030643-PA"/>
    <property type="gene ID" value="GPAI030643"/>
</dbReference>
<dbReference type="Proteomes" id="UP000092445">
    <property type="component" value="Unassembled WGS sequence"/>
</dbReference>